<reference evidence="1 2" key="1">
    <citation type="submission" date="2021-06" db="EMBL/GenBank/DDBJ databases">
        <title>Caerostris darwini draft genome.</title>
        <authorList>
            <person name="Kono N."/>
            <person name="Arakawa K."/>
        </authorList>
    </citation>
    <scope>NUCLEOTIDE SEQUENCE [LARGE SCALE GENOMIC DNA]</scope>
</reference>
<dbReference type="GO" id="GO:0003964">
    <property type="term" value="F:RNA-directed DNA polymerase activity"/>
    <property type="evidence" value="ECO:0007669"/>
    <property type="project" value="UniProtKB-KW"/>
</dbReference>
<organism evidence="1 2">
    <name type="scientific">Caerostris darwini</name>
    <dbReference type="NCBI Taxonomy" id="1538125"/>
    <lineage>
        <taxon>Eukaryota</taxon>
        <taxon>Metazoa</taxon>
        <taxon>Ecdysozoa</taxon>
        <taxon>Arthropoda</taxon>
        <taxon>Chelicerata</taxon>
        <taxon>Arachnida</taxon>
        <taxon>Araneae</taxon>
        <taxon>Araneomorphae</taxon>
        <taxon>Entelegynae</taxon>
        <taxon>Araneoidea</taxon>
        <taxon>Araneidae</taxon>
        <taxon>Caerostris</taxon>
    </lineage>
</organism>
<dbReference type="EMBL" id="BPLQ01000447">
    <property type="protein sequence ID" value="GIX71413.1"/>
    <property type="molecule type" value="Genomic_DNA"/>
</dbReference>
<keyword evidence="1" id="KW-0548">Nucleotidyltransferase</keyword>
<dbReference type="AlphaFoldDB" id="A0AAV4MG88"/>
<keyword evidence="1" id="KW-0695">RNA-directed DNA polymerase</keyword>
<gene>
    <name evidence="1" type="primary">AVEN_270609_1</name>
    <name evidence="1" type="ORF">CDAR_588571</name>
</gene>
<name>A0AAV4MG88_9ARAC</name>
<dbReference type="Proteomes" id="UP001054837">
    <property type="component" value="Unassembled WGS sequence"/>
</dbReference>
<dbReference type="InterPro" id="IPR043502">
    <property type="entry name" value="DNA/RNA_pol_sf"/>
</dbReference>
<evidence type="ECO:0000313" key="1">
    <source>
        <dbReference type="EMBL" id="GIX71413.1"/>
    </source>
</evidence>
<accession>A0AAV4MG88</accession>
<keyword evidence="1" id="KW-0808">Transferase</keyword>
<proteinExistence type="predicted"/>
<keyword evidence="2" id="KW-1185">Reference proteome</keyword>
<dbReference type="SUPFAM" id="SSF56672">
    <property type="entry name" value="DNA/RNA polymerases"/>
    <property type="match status" value="1"/>
</dbReference>
<protein>
    <submittedName>
        <fullName evidence="1">Reverse transcriptase</fullName>
    </submittedName>
</protein>
<comment type="caution">
    <text evidence="1">The sequence shown here is derived from an EMBL/GenBank/DDBJ whole genome shotgun (WGS) entry which is preliminary data.</text>
</comment>
<sequence>MEAIKYQKEHNIIQECGENEKGYFMSFRAVVRKDKLSTQVRLVFNCISCAKGNLSLNDCLDQGPNLNPSVLDIILGFRKFKKGFCGDIEKACLIIGIAEDDKKYLKFLWYPDDDNEDFKIMQMNRVVFRCNCFPFLLSATIKYRIGKYSKTNKSCFGSMYADDLCHVTDDVEAAFKLSSDAVSILSDASFNLRKLNTNSKLLHDLWIYKGL</sequence>
<dbReference type="PANTHER" id="PTHR47331">
    <property type="entry name" value="PHD-TYPE DOMAIN-CONTAINING PROTEIN"/>
    <property type="match status" value="1"/>
</dbReference>
<evidence type="ECO:0000313" key="2">
    <source>
        <dbReference type="Proteomes" id="UP001054837"/>
    </source>
</evidence>